<dbReference type="InterPro" id="IPR012340">
    <property type="entry name" value="NA-bd_OB-fold"/>
</dbReference>
<dbReference type="InterPro" id="IPR047089">
    <property type="entry name" value="Asp-tRNA-ligase_1_N"/>
</dbReference>
<dbReference type="InterPro" id="IPR006195">
    <property type="entry name" value="aa-tRNA-synth_II"/>
</dbReference>
<comment type="caution">
    <text evidence="7">Lacks conserved residue(s) required for the propagation of feature annotation.</text>
</comment>
<organism evidence="9 10">
    <name type="scientific">Clostridium cylindrosporum DSM 605</name>
    <dbReference type="NCBI Taxonomy" id="1121307"/>
    <lineage>
        <taxon>Bacteria</taxon>
        <taxon>Bacillati</taxon>
        <taxon>Bacillota</taxon>
        <taxon>Clostridia</taxon>
        <taxon>Eubacteriales</taxon>
        <taxon>Clostridiaceae</taxon>
        <taxon>Clostridium</taxon>
    </lineage>
</organism>
<evidence type="ECO:0000256" key="5">
    <source>
        <dbReference type="ARBA" id="ARBA00022917"/>
    </source>
</evidence>
<dbReference type="OrthoDB" id="9802326at2"/>
<accession>A0A0J8DAE7</accession>
<dbReference type="SUPFAM" id="SSF55261">
    <property type="entry name" value="GAD domain-like"/>
    <property type="match status" value="1"/>
</dbReference>
<dbReference type="Gene3D" id="2.40.50.140">
    <property type="entry name" value="Nucleic acid-binding proteins"/>
    <property type="match status" value="1"/>
</dbReference>
<feature type="binding site" evidence="7">
    <location>
        <position position="496"/>
    </location>
    <ligand>
        <name>L-aspartate</name>
        <dbReference type="ChEBI" id="CHEBI:29991"/>
    </ligand>
</feature>
<evidence type="ECO:0000256" key="1">
    <source>
        <dbReference type="ARBA" id="ARBA00006303"/>
    </source>
</evidence>
<keyword evidence="10" id="KW-1185">Reference proteome</keyword>
<keyword evidence="6 7" id="KW-0030">Aminoacyl-tRNA synthetase</keyword>
<keyword evidence="4 7" id="KW-0067">ATP-binding</keyword>
<dbReference type="AlphaFoldDB" id="A0A0J8DAE7"/>
<dbReference type="Gene3D" id="3.30.930.10">
    <property type="entry name" value="Bira Bifunctional Protein, Domain 2"/>
    <property type="match status" value="1"/>
</dbReference>
<dbReference type="GO" id="GO:0140096">
    <property type="term" value="F:catalytic activity, acting on a protein"/>
    <property type="evidence" value="ECO:0007669"/>
    <property type="project" value="UniProtKB-ARBA"/>
</dbReference>
<evidence type="ECO:0000256" key="7">
    <source>
        <dbReference type="HAMAP-Rule" id="MF_00044"/>
    </source>
</evidence>
<keyword evidence="7" id="KW-0963">Cytoplasm</keyword>
<dbReference type="SUPFAM" id="SSF55681">
    <property type="entry name" value="Class II aaRS and biotin synthetases"/>
    <property type="match status" value="1"/>
</dbReference>
<dbReference type="Pfam" id="PF02938">
    <property type="entry name" value="GAD"/>
    <property type="match status" value="1"/>
</dbReference>
<dbReference type="PANTHER" id="PTHR22594">
    <property type="entry name" value="ASPARTYL/LYSYL-TRNA SYNTHETASE"/>
    <property type="match status" value="1"/>
</dbReference>
<dbReference type="GO" id="GO:0005524">
    <property type="term" value="F:ATP binding"/>
    <property type="evidence" value="ECO:0007669"/>
    <property type="project" value="UniProtKB-UniRule"/>
</dbReference>
<dbReference type="InterPro" id="IPR002312">
    <property type="entry name" value="Asp/Asn-tRNA-synth_IIb"/>
</dbReference>
<evidence type="ECO:0000313" key="10">
    <source>
        <dbReference type="Proteomes" id="UP000036756"/>
    </source>
</evidence>
<dbReference type="PROSITE" id="PS50862">
    <property type="entry name" value="AA_TRNA_LIGASE_II"/>
    <property type="match status" value="1"/>
</dbReference>
<feature type="binding site" evidence="7">
    <location>
        <position position="235"/>
    </location>
    <ligand>
        <name>ATP</name>
        <dbReference type="ChEBI" id="CHEBI:30616"/>
    </ligand>
</feature>
<dbReference type="InterPro" id="IPR004364">
    <property type="entry name" value="Aa-tRNA-synt_II"/>
</dbReference>
<feature type="binding site" evidence="7">
    <location>
        <begin position="541"/>
        <end position="544"/>
    </location>
    <ligand>
        <name>ATP</name>
        <dbReference type="ChEBI" id="CHEBI:30616"/>
    </ligand>
</feature>
<dbReference type="GO" id="GO:0003676">
    <property type="term" value="F:nucleic acid binding"/>
    <property type="evidence" value="ECO:0007669"/>
    <property type="project" value="InterPro"/>
</dbReference>
<dbReference type="GO" id="GO:0016740">
    <property type="term" value="F:transferase activity"/>
    <property type="evidence" value="ECO:0007669"/>
    <property type="project" value="UniProtKB-ARBA"/>
</dbReference>
<dbReference type="InterPro" id="IPR004524">
    <property type="entry name" value="Asp-tRNA-ligase_1"/>
</dbReference>
<evidence type="ECO:0000313" key="9">
    <source>
        <dbReference type="EMBL" id="KMT21278.1"/>
    </source>
</evidence>
<keyword evidence="3 7" id="KW-0547">Nucleotide-binding</keyword>
<comment type="similarity">
    <text evidence="1 7">Belongs to the class-II aminoacyl-tRNA synthetase family. Type 1 subfamily.</text>
</comment>
<dbReference type="EC" id="6.1.1.12" evidence="7"/>
<feature type="region of interest" description="Aspartate" evidence="7">
    <location>
        <begin position="204"/>
        <end position="207"/>
    </location>
</feature>
<dbReference type="GO" id="GO:0004815">
    <property type="term" value="F:aspartate-tRNA ligase activity"/>
    <property type="evidence" value="ECO:0007669"/>
    <property type="project" value="UniProtKB-UniRule"/>
</dbReference>
<evidence type="ECO:0000256" key="4">
    <source>
        <dbReference type="ARBA" id="ARBA00022840"/>
    </source>
</evidence>
<feature type="binding site" evidence="7">
    <location>
        <position position="489"/>
    </location>
    <ligand>
        <name>ATP</name>
        <dbReference type="ChEBI" id="CHEBI:30616"/>
    </ligand>
</feature>
<feature type="binding site" evidence="7">
    <location>
        <begin position="226"/>
        <end position="228"/>
    </location>
    <ligand>
        <name>ATP</name>
        <dbReference type="ChEBI" id="CHEBI:30616"/>
    </ligand>
</feature>
<dbReference type="PRINTS" id="PR01042">
    <property type="entry name" value="TRNASYNTHASP"/>
</dbReference>
<dbReference type="HAMAP" id="MF_00044">
    <property type="entry name" value="Asp_tRNA_synth_type1"/>
    <property type="match status" value="1"/>
</dbReference>
<dbReference type="CDD" id="cd00777">
    <property type="entry name" value="AspRS_core"/>
    <property type="match status" value="1"/>
</dbReference>
<proteinExistence type="inferred from homology"/>
<evidence type="ECO:0000256" key="6">
    <source>
        <dbReference type="ARBA" id="ARBA00023146"/>
    </source>
</evidence>
<feature type="binding site" evidence="7">
    <location>
        <position position="180"/>
    </location>
    <ligand>
        <name>L-aspartate</name>
        <dbReference type="ChEBI" id="CHEBI:29991"/>
    </ligand>
</feature>
<dbReference type="GO" id="GO:0005737">
    <property type="term" value="C:cytoplasm"/>
    <property type="evidence" value="ECO:0007669"/>
    <property type="project" value="UniProtKB-SubCell"/>
</dbReference>
<comment type="subcellular location">
    <subcellularLocation>
        <location evidence="7">Cytoplasm</location>
    </subcellularLocation>
</comment>
<dbReference type="NCBIfam" id="NF001750">
    <property type="entry name" value="PRK00476.1"/>
    <property type="match status" value="1"/>
</dbReference>
<feature type="binding site" evidence="7">
    <location>
        <position position="455"/>
    </location>
    <ligand>
        <name>L-aspartate</name>
        <dbReference type="ChEBI" id="CHEBI:29991"/>
    </ligand>
</feature>
<feature type="binding site" evidence="7">
    <location>
        <position position="226"/>
    </location>
    <ligand>
        <name>L-aspartate</name>
        <dbReference type="ChEBI" id="CHEBI:29991"/>
    </ligand>
</feature>
<dbReference type="STRING" id="1121307.CLCY_2c00380"/>
<evidence type="ECO:0000256" key="2">
    <source>
        <dbReference type="ARBA" id="ARBA00022598"/>
    </source>
</evidence>
<keyword evidence="5 7" id="KW-0648">Protein biosynthesis</keyword>
<dbReference type="InterPro" id="IPR004365">
    <property type="entry name" value="NA-bd_OB_tRNA"/>
</dbReference>
<sequence>MGESIKGLKRTSGCGEIFESNVGEKVTIMGWVQRRRDLGGLIFVDLRDRSGIVQVIFGEEIDKEAFKKAESIRGEYVLAIEGEVTMRQSPNKDMPTGMIEVLGKSLRIVSEAETPPIYIKEDLDAAEHIRLKHRYLDLRRPDMQRNFIIRHKASKVVRDFLDENGFLEVETPMLTKSTPEGARDYLVPSRNYPGSFYALPQSPQLFKQLLMVSGFEKYFQIVKCFRDEDLRANRQPEFTQIDMEMSFIDVEDIIGLNEKLLQRLWKEVLDINVEIPFKRMTYKEVMDRYGSDKPDTRFGFELQDISSVVKDVEFKVFKDAIDNGGSVRAINAKGCASFGRKEIDKLGEFVKTFGAKGLAWIQLKEGEVKSPIAKFFTEEKLQEIINSLGGEDGDLLLIVADKASVVYKSLGELRLELARKLNLIGKDNKDLNFLWVTEFPLFEYDDEEERYVAKHHPFTMPMEEDIELLDTDRENARAKAYDIVLNGEEIGGGSIRIHDSAIQEKMFEALGFTKESAYEKFGFLLEAFKYGTPVHGGLAYGLDRLVMFLAGTDNIKDVIAFPKNQNAADPMTNAPGEVDNKQLNELAIDILKATETEEN</sequence>
<dbReference type="Pfam" id="PF01336">
    <property type="entry name" value="tRNA_anti-codon"/>
    <property type="match status" value="1"/>
</dbReference>
<dbReference type="Proteomes" id="UP000036756">
    <property type="component" value="Unassembled WGS sequence"/>
</dbReference>
<dbReference type="RefSeq" id="WP_048570724.1">
    <property type="nucleotide sequence ID" value="NZ_LFVU01000027.1"/>
</dbReference>
<name>A0A0J8DAE7_CLOCY</name>
<dbReference type="Pfam" id="PF00152">
    <property type="entry name" value="tRNA-synt_2"/>
    <property type="match status" value="1"/>
</dbReference>
<dbReference type="InterPro" id="IPR004115">
    <property type="entry name" value="GAD-like_sf"/>
</dbReference>
<gene>
    <name evidence="7 9" type="primary">aspS</name>
    <name evidence="9" type="ORF">CLCY_2c00380</name>
</gene>
<comment type="catalytic activity">
    <reaction evidence="7">
        <text>tRNA(Asp) + L-aspartate + ATP = L-aspartyl-tRNA(Asp) + AMP + diphosphate</text>
        <dbReference type="Rhea" id="RHEA:19649"/>
        <dbReference type="Rhea" id="RHEA-COMP:9660"/>
        <dbReference type="Rhea" id="RHEA-COMP:9678"/>
        <dbReference type="ChEBI" id="CHEBI:29991"/>
        <dbReference type="ChEBI" id="CHEBI:30616"/>
        <dbReference type="ChEBI" id="CHEBI:33019"/>
        <dbReference type="ChEBI" id="CHEBI:78442"/>
        <dbReference type="ChEBI" id="CHEBI:78516"/>
        <dbReference type="ChEBI" id="CHEBI:456215"/>
        <dbReference type="EC" id="6.1.1.12"/>
    </reaction>
</comment>
<keyword evidence="2 7" id="KW-0436">Ligase</keyword>
<dbReference type="InterPro" id="IPR045864">
    <property type="entry name" value="aa-tRNA-synth_II/BPL/LPL"/>
</dbReference>
<evidence type="ECO:0000256" key="3">
    <source>
        <dbReference type="ARBA" id="ARBA00022741"/>
    </source>
</evidence>
<reference evidence="9 10" key="1">
    <citation type="submission" date="2015-06" db="EMBL/GenBank/DDBJ databases">
        <title>Draft genome sequence of the purine-degrading Clostridium cylindrosporum HC-1 (DSM 605).</title>
        <authorList>
            <person name="Poehlein A."/>
            <person name="Schiel-Bengelsdorf B."/>
            <person name="Bengelsdorf F."/>
            <person name="Daniel R."/>
            <person name="Duerre P."/>
        </authorList>
    </citation>
    <scope>NUCLEOTIDE SEQUENCE [LARGE SCALE GENOMIC DNA]</scope>
    <source>
        <strain evidence="9 10">DSM 605</strain>
    </source>
</reference>
<dbReference type="InterPro" id="IPR029351">
    <property type="entry name" value="GAD_dom"/>
</dbReference>
<comment type="caution">
    <text evidence="9">The sequence shown here is derived from an EMBL/GenBank/DDBJ whole genome shotgun (WGS) entry which is preliminary data.</text>
</comment>
<evidence type="ECO:0000259" key="8">
    <source>
        <dbReference type="PROSITE" id="PS50862"/>
    </source>
</evidence>
<dbReference type="SUPFAM" id="SSF50249">
    <property type="entry name" value="Nucleic acid-binding proteins"/>
    <property type="match status" value="1"/>
</dbReference>
<dbReference type="Gene3D" id="3.30.1360.30">
    <property type="entry name" value="GAD-like domain"/>
    <property type="match status" value="1"/>
</dbReference>
<dbReference type="PANTHER" id="PTHR22594:SF5">
    <property type="entry name" value="ASPARTATE--TRNA LIGASE, MITOCHONDRIAL"/>
    <property type="match status" value="1"/>
</dbReference>
<dbReference type="PATRIC" id="fig|1121307.3.peg.894"/>
<dbReference type="EMBL" id="LFVU01000027">
    <property type="protein sequence ID" value="KMT21278.1"/>
    <property type="molecule type" value="Genomic_DNA"/>
</dbReference>
<feature type="domain" description="Aminoacyl-transfer RNA synthetases class-II family profile" evidence="8">
    <location>
        <begin position="147"/>
        <end position="562"/>
    </location>
</feature>
<comment type="subunit">
    <text evidence="7">Homodimer.</text>
</comment>
<dbReference type="NCBIfam" id="TIGR00459">
    <property type="entry name" value="aspS_bact"/>
    <property type="match status" value="1"/>
</dbReference>
<dbReference type="InterPro" id="IPR047090">
    <property type="entry name" value="AspRS_core"/>
</dbReference>
<comment type="function">
    <text evidence="7">Catalyzes the attachment of L-aspartate to tRNA(Asp) in a two-step reaction: L-aspartate is first activated by ATP to form Asp-AMP and then transferred to the acceptor end of tRNA(Asp).</text>
</comment>
<dbReference type="CDD" id="cd04317">
    <property type="entry name" value="EcAspRS_like_N"/>
    <property type="match status" value="1"/>
</dbReference>
<dbReference type="GO" id="GO:0006422">
    <property type="term" value="P:aspartyl-tRNA aminoacylation"/>
    <property type="evidence" value="ECO:0007669"/>
    <property type="project" value="UniProtKB-UniRule"/>
</dbReference>
<protein>
    <recommendedName>
        <fullName evidence="7">Aspartate--tRNA ligase</fullName>
        <ecNumber evidence="7">6.1.1.12</ecNumber>
    </recommendedName>
    <alternativeName>
        <fullName evidence="7">Aspartyl-tRNA synthetase</fullName>
        <shortName evidence="7">AspRS</shortName>
    </alternativeName>
</protein>